<dbReference type="InterPro" id="IPR029063">
    <property type="entry name" value="SAM-dependent_MTases_sf"/>
</dbReference>
<keyword evidence="6" id="KW-0489">Methyltransferase</keyword>
<proteinExistence type="inferred from homology"/>
<dbReference type="EMBL" id="BOMI01000037">
    <property type="protein sequence ID" value="GID73732.1"/>
    <property type="molecule type" value="Genomic_DNA"/>
</dbReference>
<evidence type="ECO:0000256" key="9">
    <source>
        <dbReference type="ARBA" id="ARBA00030757"/>
    </source>
</evidence>
<dbReference type="NCBIfam" id="TIGR04364">
    <property type="entry name" value="methyltran_FxLD"/>
    <property type="match status" value="1"/>
</dbReference>
<feature type="region of interest" description="Disordered" evidence="12">
    <location>
        <begin position="1"/>
        <end position="26"/>
    </location>
</feature>
<gene>
    <name evidence="13" type="ORF">Ade02nite_23730</name>
</gene>
<dbReference type="Proteomes" id="UP000609879">
    <property type="component" value="Unassembled WGS sequence"/>
</dbReference>
<evidence type="ECO:0000313" key="14">
    <source>
        <dbReference type="Proteomes" id="UP000609879"/>
    </source>
</evidence>
<dbReference type="PANTHER" id="PTHR11579">
    <property type="entry name" value="PROTEIN-L-ISOASPARTATE O-METHYLTRANSFERASE"/>
    <property type="match status" value="1"/>
</dbReference>
<evidence type="ECO:0000256" key="10">
    <source>
        <dbReference type="ARBA" id="ARBA00031323"/>
    </source>
</evidence>
<dbReference type="SUPFAM" id="SSF53335">
    <property type="entry name" value="S-adenosyl-L-methionine-dependent methyltransferases"/>
    <property type="match status" value="1"/>
</dbReference>
<dbReference type="PANTHER" id="PTHR11579:SF0">
    <property type="entry name" value="PROTEIN-L-ISOASPARTATE(D-ASPARTATE) O-METHYLTRANSFERASE"/>
    <property type="match status" value="1"/>
</dbReference>
<dbReference type="InterPro" id="IPR000682">
    <property type="entry name" value="PCMT"/>
</dbReference>
<evidence type="ECO:0000256" key="3">
    <source>
        <dbReference type="ARBA" id="ARBA00011890"/>
    </source>
</evidence>
<evidence type="ECO:0000256" key="1">
    <source>
        <dbReference type="ARBA" id="ARBA00004496"/>
    </source>
</evidence>
<dbReference type="Pfam" id="PF01135">
    <property type="entry name" value="PCMT"/>
    <property type="match status" value="1"/>
</dbReference>
<evidence type="ECO:0000256" key="2">
    <source>
        <dbReference type="ARBA" id="ARBA00005369"/>
    </source>
</evidence>
<evidence type="ECO:0000256" key="11">
    <source>
        <dbReference type="ARBA" id="ARBA00031350"/>
    </source>
</evidence>
<evidence type="ECO:0000256" key="6">
    <source>
        <dbReference type="ARBA" id="ARBA00022603"/>
    </source>
</evidence>
<keyword evidence="5" id="KW-0963">Cytoplasm</keyword>
<dbReference type="Gene3D" id="3.40.50.150">
    <property type="entry name" value="Vaccinia Virus protein VP39"/>
    <property type="match status" value="1"/>
</dbReference>
<accession>A0ABQ3Y183</accession>
<dbReference type="InterPro" id="IPR027573">
    <property type="entry name" value="Methyltran_FxLD"/>
</dbReference>
<evidence type="ECO:0000256" key="7">
    <source>
        <dbReference type="ARBA" id="ARBA00022679"/>
    </source>
</evidence>
<evidence type="ECO:0000313" key="13">
    <source>
        <dbReference type="EMBL" id="GID73732.1"/>
    </source>
</evidence>
<comment type="subcellular location">
    <subcellularLocation>
        <location evidence="1">Cytoplasm</location>
    </subcellularLocation>
</comment>
<comment type="similarity">
    <text evidence="2">Belongs to the methyltransferase superfamily. L-isoaspartyl/D-aspartyl protein methyltransferase family.</text>
</comment>
<dbReference type="CDD" id="cd02440">
    <property type="entry name" value="AdoMet_MTases"/>
    <property type="match status" value="1"/>
</dbReference>
<reference evidence="13 14" key="1">
    <citation type="submission" date="2021-01" db="EMBL/GenBank/DDBJ databases">
        <title>Whole genome shotgun sequence of Actinoplanes deccanensis NBRC 13994.</title>
        <authorList>
            <person name="Komaki H."/>
            <person name="Tamura T."/>
        </authorList>
    </citation>
    <scope>NUCLEOTIDE SEQUENCE [LARGE SCALE GENOMIC DNA]</scope>
    <source>
        <strain evidence="13 14">NBRC 13994</strain>
    </source>
</reference>
<keyword evidence="14" id="KW-1185">Reference proteome</keyword>
<evidence type="ECO:0000256" key="5">
    <source>
        <dbReference type="ARBA" id="ARBA00022490"/>
    </source>
</evidence>
<keyword evidence="7" id="KW-0808">Transferase</keyword>
<name>A0ABQ3Y183_9ACTN</name>
<evidence type="ECO:0000256" key="4">
    <source>
        <dbReference type="ARBA" id="ARBA00013346"/>
    </source>
</evidence>
<evidence type="ECO:0000256" key="12">
    <source>
        <dbReference type="SAM" id="MobiDB-lite"/>
    </source>
</evidence>
<sequence length="427" mass="46021">MTDPPAESQRTARPDGQPREDGVKDVDRAAELRADLVEKLRAEGKIVSPAVEAAFRAVARERFLPSDVPLETAYAYDDAVVTKRDEHGVALSSVSAAYIQARMLEQAELRPRATVLEIGSGGLNAALIAEIVGPQGRVVSVDIDPEVTDRAAKLLDEAGYGSRVRVLVADAEHGVPNEGRIDAIIVTVGAWDIPPALLAQLADEGTLVLPLIMNGVTRTIGFRREGDHLVSTSVEVAGFVPMQGAGRHPERVFVLTDPNGKQVKLRFDSGVPADMSPLDAVLATERTEAWSGVTIPHRTSFADLYLWFAWHLPGFCLLTVDDGTELANERGTWFPFGAVRGGGFAYLAIRPAMEGAGVEFGARAYGHDRELAAMALVKQIRAWDRDGRHAEPVFGYWPAGTDVTRIPADAAVMDKTHGVVTISWPAP</sequence>
<evidence type="ECO:0000256" key="8">
    <source>
        <dbReference type="ARBA" id="ARBA00022691"/>
    </source>
</evidence>
<feature type="compositionally biased region" description="Basic and acidic residues" evidence="12">
    <location>
        <begin position="10"/>
        <end position="26"/>
    </location>
</feature>
<protein>
    <recommendedName>
        <fullName evidence="4">Protein-L-isoaspartate O-methyltransferase</fullName>
        <ecNumber evidence="3">2.1.1.77</ecNumber>
    </recommendedName>
    <alternativeName>
        <fullName evidence="11">L-isoaspartyl protein carboxyl methyltransferase</fullName>
    </alternativeName>
    <alternativeName>
        <fullName evidence="9">Protein L-isoaspartyl methyltransferase</fullName>
    </alternativeName>
    <alternativeName>
        <fullName evidence="10">Protein-beta-aspartate methyltransferase</fullName>
    </alternativeName>
</protein>
<dbReference type="EC" id="2.1.1.77" evidence="3"/>
<comment type="caution">
    <text evidence="13">The sequence shown here is derived from an EMBL/GenBank/DDBJ whole genome shotgun (WGS) entry which is preliminary data.</text>
</comment>
<organism evidence="13 14">
    <name type="scientific">Paractinoplanes deccanensis</name>
    <dbReference type="NCBI Taxonomy" id="113561"/>
    <lineage>
        <taxon>Bacteria</taxon>
        <taxon>Bacillati</taxon>
        <taxon>Actinomycetota</taxon>
        <taxon>Actinomycetes</taxon>
        <taxon>Micromonosporales</taxon>
        <taxon>Micromonosporaceae</taxon>
        <taxon>Paractinoplanes</taxon>
    </lineage>
</organism>
<keyword evidence="8" id="KW-0949">S-adenosyl-L-methionine</keyword>